<keyword evidence="2" id="KW-1185">Reference proteome</keyword>
<protein>
    <submittedName>
        <fullName evidence="1">Uncharacterized protein</fullName>
    </submittedName>
</protein>
<proteinExistence type="predicted"/>
<dbReference type="AlphaFoldDB" id="A0A5E4YKE8"/>
<dbReference type="Proteomes" id="UP000333828">
    <property type="component" value="Unassembled WGS sequence"/>
</dbReference>
<accession>A0A5E4YKE8</accession>
<sequence>MYGRDAARGGGTGGRRALLIVQLGTMFRSFWPNYMTQTIGSVPLGRVSPRSSPIDAVKRVFNRWIENVKAVFGPRASRSVSGSASPLSERKLSMTKADVARCTEYAREHMNTCDDIERETKKLCFEVLSKETLNEMDLVSFATHCDRLRIGFVDLTQFESDVAGSREDRARIFRQAIMNGAVRAPDGWFDRICNNLESPELSRVIDEQPRGPGSEIRLLFKAWRAELEASARNADGLDAVLDDFRETWCCDKSTGGAFKDLNSALTTMHQALRHAARREVGGEQRVEIYRKVKGCLRDAMPGIQQRATRFSLSQIRSVGALLGEIDKRLDDCAYIARIEIGRSREMGFQRELAFGMENCLPPGRRVGPRMDELYACLQHEDSPLRAPKLLSALVEAAQAVTHAMDLGMACYAKPENSVTPDAPTAANLKRYLDRQGVRPEEEHMALRAMARQQAPELRALRAVLNEGRGIILKQCQALGLESSAVLGELAGACRMLDYLVGESLDPAEFVGAKPKAQLSESMHMALLDTFGLIVDSKSGKISSAHEFSSTLFESWPDYVETKKSDQLKWLEQAGKKGMSVLTLPSTMFQADVSRTQFVIEGDSLSANAASRQAAEQGRDTEAQTAAGANEIEGILERLTELAGGNESFLGLIAAFANQSSFAALMGAKDDANLVAWTWLQPAYRDNNQILLVPSNAGSELTSVSGPTVALTVIDEDHVKLEFMHHVPQANAVQSKFGGEAVYLNPSTSAWHGRYAVILGRDGSARLDGPVNVYGRLSVATH</sequence>
<dbReference type="EMBL" id="CABPSI010000005">
    <property type="protein sequence ID" value="VVE48758.1"/>
    <property type="molecule type" value="Genomic_DNA"/>
</dbReference>
<organism evidence="1 2">
    <name type="scientific">Pandoraea iniqua</name>
    <dbReference type="NCBI Taxonomy" id="2508288"/>
    <lineage>
        <taxon>Bacteria</taxon>
        <taxon>Pseudomonadati</taxon>
        <taxon>Pseudomonadota</taxon>
        <taxon>Betaproteobacteria</taxon>
        <taxon>Burkholderiales</taxon>
        <taxon>Burkholderiaceae</taxon>
        <taxon>Pandoraea</taxon>
    </lineage>
</organism>
<evidence type="ECO:0000313" key="1">
    <source>
        <dbReference type="EMBL" id="VVE48758.1"/>
    </source>
</evidence>
<evidence type="ECO:0000313" key="2">
    <source>
        <dbReference type="Proteomes" id="UP000333828"/>
    </source>
</evidence>
<name>A0A5E4YKE8_9BURK</name>
<reference evidence="1 2" key="1">
    <citation type="submission" date="2019-08" db="EMBL/GenBank/DDBJ databases">
        <authorList>
            <person name="Peeters C."/>
        </authorList>
    </citation>
    <scope>NUCLEOTIDE SEQUENCE [LARGE SCALE GENOMIC DNA]</scope>
    <source>
        <strain evidence="1 2">LMG 31115</strain>
    </source>
</reference>
<gene>
    <name evidence="1" type="ORF">PIN31115_04541</name>
</gene>